<reference evidence="1 2" key="1">
    <citation type="submission" date="2016-10" db="EMBL/GenBank/DDBJ databases">
        <authorList>
            <person name="de Groot N.N."/>
        </authorList>
    </citation>
    <scope>NUCLEOTIDE SEQUENCE [LARGE SCALE GENOMIC DNA]</scope>
    <source>
        <strain evidence="1 2">CGMCC 1.11147</strain>
    </source>
</reference>
<dbReference type="STRING" id="1005944.SAMN05192576_0839"/>
<dbReference type="OrthoDB" id="9780415at2"/>
<dbReference type="AlphaFoldDB" id="A0A1G9VRK6"/>
<keyword evidence="2" id="KW-1185">Reference proteome</keyword>
<dbReference type="InterPro" id="IPR029063">
    <property type="entry name" value="SAM-dependent_MTases_sf"/>
</dbReference>
<proteinExistence type="predicted"/>
<dbReference type="RefSeq" id="WP_091022126.1">
    <property type="nucleotide sequence ID" value="NZ_BKAE01000003.1"/>
</dbReference>
<evidence type="ECO:0008006" key="3">
    <source>
        <dbReference type="Google" id="ProtNLM"/>
    </source>
</evidence>
<organism evidence="1 2">
    <name type="scientific">Nocardioides szechwanensis</name>
    <dbReference type="NCBI Taxonomy" id="1005944"/>
    <lineage>
        <taxon>Bacteria</taxon>
        <taxon>Bacillati</taxon>
        <taxon>Actinomycetota</taxon>
        <taxon>Actinomycetes</taxon>
        <taxon>Propionibacteriales</taxon>
        <taxon>Nocardioidaceae</taxon>
        <taxon>Nocardioides</taxon>
    </lineage>
</organism>
<evidence type="ECO:0000313" key="2">
    <source>
        <dbReference type="Proteomes" id="UP000199004"/>
    </source>
</evidence>
<dbReference type="SUPFAM" id="SSF53335">
    <property type="entry name" value="S-adenosyl-L-methionine-dependent methyltransferases"/>
    <property type="match status" value="1"/>
</dbReference>
<protein>
    <recommendedName>
        <fullName evidence="3">Methyltransferase domain-containing protein</fullName>
    </recommendedName>
</protein>
<dbReference type="Gene3D" id="3.40.50.150">
    <property type="entry name" value="Vaccinia Virus protein VP39"/>
    <property type="match status" value="1"/>
</dbReference>
<gene>
    <name evidence="1" type="ORF">SAMN05192576_0839</name>
</gene>
<evidence type="ECO:0000313" key="1">
    <source>
        <dbReference type="EMBL" id="SDM74726.1"/>
    </source>
</evidence>
<name>A0A1G9VRK6_9ACTN</name>
<accession>A0A1G9VRK6</accession>
<sequence>MTLLQKPAAVLGRLVHFGRQRGVRSVVRSALRWGGQWLLGRLGVTSYARGSFEYDGRWVPYFHHPYNYTWLNERAVETALALEVLEEHRGKDVLEVGNVLGHYVPVGHVVVDKYERAPGVLNVDVADLALDARFDLILAVSTLEHVGLDEEVRDPLKAGRAISGLKGLLKPGGRLWVTHPVGYNADLDRQLRAGELGFTRLRALRRDDTRNSWREVSVDDVWDAAYDRLVYTAHGVVVAEYVAAP</sequence>
<dbReference type="EMBL" id="FNIC01000001">
    <property type="protein sequence ID" value="SDM74726.1"/>
    <property type="molecule type" value="Genomic_DNA"/>
</dbReference>
<dbReference type="Proteomes" id="UP000199004">
    <property type="component" value="Unassembled WGS sequence"/>
</dbReference>